<evidence type="ECO:0000256" key="3">
    <source>
        <dbReference type="ARBA" id="ARBA00022737"/>
    </source>
</evidence>
<dbReference type="Pfam" id="PF13183">
    <property type="entry name" value="Fer4_8"/>
    <property type="match status" value="1"/>
</dbReference>
<keyword evidence="1 6" id="KW-0004">4Fe-4S</keyword>
<evidence type="ECO:0000256" key="5">
    <source>
        <dbReference type="ARBA" id="ARBA00023014"/>
    </source>
</evidence>
<dbReference type="InterPro" id="IPR004017">
    <property type="entry name" value="Cys_rich_dom"/>
</dbReference>
<gene>
    <name evidence="8" type="ORF">FHX37_0932</name>
</gene>
<dbReference type="InterPro" id="IPR017896">
    <property type="entry name" value="4Fe4S_Fe-S-bd"/>
</dbReference>
<dbReference type="EMBL" id="VFQC01000001">
    <property type="protein sequence ID" value="TQN31043.1"/>
    <property type="molecule type" value="Genomic_DNA"/>
</dbReference>
<feature type="domain" description="4Fe-4S ferredoxin-type" evidence="7">
    <location>
        <begin position="11"/>
        <end position="41"/>
    </location>
</feature>
<keyword evidence="9" id="KW-1185">Reference proteome</keyword>
<dbReference type="InterPro" id="IPR017900">
    <property type="entry name" value="4Fe4S_Fe_S_CS"/>
</dbReference>
<dbReference type="PROSITE" id="PS51379">
    <property type="entry name" value="4FE4S_FER_2"/>
    <property type="match status" value="2"/>
</dbReference>
<comment type="cofactor">
    <cofactor evidence="6">
        <name>[4Fe-4S] cluster</name>
        <dbReference type="ChEBI" id="CHEBI:49883"/>
    </cofactor>
    <text evidence="6">Binds 2 [4Fe-4S] clusters.</text>
</comment>
<evidence type="ECO:0000256" key="4">
    <source>
        <dbReference type="ARBA" id="ARBA00023004"/>
    </source>
</evidence>
<dbReference type="InterPro" id="IPR009051">
    <property type="entry name" value="Helical_ferredxn"/>
</dbReference>
<organism evidence="8 9">
    <name type="scientific">Haloactinospora alba</name>
    <dbReference type="NCBI Taxonomy" id="405555"/>
    <lineage>
        <taxon>Bacteria</taxon>
        <taxon>Bacillati</taxon>
        <taxon>Actinomycetota</taxon>
        <taxon>Actinomycetes</taxon>
        <taxon>Streptosporangiales</taxon>
        <taxon>Nocardiopsidaceae</taxon>
        <taxon>Haloactinospora</taxon>
    </lineage>
</organism>
<dbReference type="Pfam" id="PF02754">
    <property type="entry name" value="CCG"/>
    <property type="match status" value="2"/>
</dbReference>
<evidence type="ECO:0000259" key="7">
    <source>
        <dbReference type="PROSITE" id="PS51379"/>
    </source>
</evidence>
<comment type="catalytic activity">
    <reaction evidence="6">
        <text>glycolate + A = glyoxylate + AH2</text>
        <dbReference type="Rhea" id="RHEA:21264"/>
        <dbReference type="ChEBI" id="CHEBI:13193"/>
        <dbReference type="ChEBI" id="CHEBI:17499"/>
        <dbReference type="ChEBI" id="CHEBI:29805"/>
        <dbReference type="ChEBI" id="CHEBI:36655"/>
        <dbReference type="EC" id="1.1.99.14"/>
    </reaction>
</comment>
<dbReference type="Proteomes" id="UP000317422">
    <property type="component" value="Unassembled WGS sequence"/>
</dbReference>
<keyword evidence="3" id="KW-0677">Repeat</keyword>
<evidence type="ECO:0000313" key="8">
    <source>
        <dbReference type="EMBL" id="TQN31043.1"/>
    </source>
</evidence>
<evidence type="ECO:0000256" key="6">
    <source>
        <dbReference type="PIRNR" id="PIRNR000139"/>
    </source>
</evidence>
<dbReference type="EC" id="1.1.99.14" evidence="6"/>
<dbReference type="PIRSF" id="PIRSF000139">
    <property type="entry name" value="Glc_ox_4Fe-4S"/>
    <property type="match status" value="1"/>
</dbReference>
<protein>
    <recommendedName>
        <fullName evidence="6">Glycolate oxidase iron-sulfur subunit</fullName>
        <ecNumber evidence="6">1.1.99.14</ecNumber>
    </recommendedName>
</protein>
<evidence type="ECO:0000256" key="1">
    <source>
        <dbReference type="ARBA" id="ARBA00022485"/>
    </source>
</evidence>
<sequence length="445" mass="47260">MNHPTPPSPDERAFNDLLSDCVHCGFCLPTCPTYALWGEEVDSPRGRIHLMGQIEQGDVLNEAAVQAFDNCLGCLACVSSCPSGVAYDALIETTRARVEEEHTRKAAERLLRALIFALFPHRKRLDLLRGPMRAYQSSGLQQLVRRSGLLERLSPSVATMERIAPPLPSRVPALPERVPARGRRRAVVGMLTGCVQGSFFPQVNTATARVLASEGCDVVVPRDQGCCGALSAHAGRPREAADFARATVETFERAGVDAVVVNSAGCGATMKHYGRVLRQEGDDTWARRAEALGAATVDFSEYLADLGPRAERHPLPVTAAYHDACHLAHGQGVADQPRQLLRSVPELEVAELPNPEICCGSAGVYNLLQPDTAAQLGDRKSEDARATGAGLLVAGNPGCSLQIASAVKRAGGSISVAHTTQVLDASIRGLASSALVPGTPTTTAD</sequence>
<keyword evidence="6" id="KW-0249">Electron transport</keyword>
<dbReference type="AlphaFoldDB" id="A0A543NGU6"/>
<dbReference type="RefSeq" id="WP_141922314.1">
    <property type="nucleotide sequence ID" value="NZ_VFQC01000001.1"/>
</dbReference>
<comment type="catalytic activity">
    <reaction evidence="6">
        <text>(R)-lactate + A = pyruvate + AH2</text>
        <dbReference type="Rhea" id="RHEA:15089"/>
        <dbReference type="ChEBI" id="CHEBI:13193"/>
        <dbReference type="ChEBI" id="CHEBI:15361"/>
        <dbReference type="ChEBI" id="CHEBI:16004"/>
        <dbReference type="ChEBI" id="CHEBI:17499"/>
    </reaction>
</comment>
<reference evidence="8 9" key="1">
    <citation type="submission" date="2019-06" db="EMBL/GenBank/DDBJ databases">
        <title>Sequencing the genomes of 1000 actinobacteria strains.</title>
        <authorList>
            <person name="Klenk H.-P."/>
        </authorList>
    </citation>
    <scope>NUCLEOTIDE SEQUENCE [LARGE SCALE GENOMIC DNA]</scope>
    <source>
        <strain evidence="8 9">DSM 45015</strain>
    </source>
</reference>
<evidence type="ECO:0000313" key="9">
    <source>
        <dbReference type="Proteomes" id="UP000317422"/>
    </source>
</evidence>
<dbReference type="GO" id="GO:0019154">
    <property type="term" value="F:glycolate dehydrogenase activity"/>
    <property type="evidence" value="ECO:0007669"/>
    <property type="project" value="UniProtKB-EC"/>
</dbReference>
<proteinExistence type="predicted"/>
<evidence type="ECO:0000256" key="2">
    <source>
        <dbReference type="ARBA" id="ARBA00022723"/>
    </source>
</evidence>
<dbReference type="PROSITE" id="PS00198">
    <property type="entry name" value="4FE4S_FER_1"/>
    <property type="match status" value="2"/>
</dbReference>
<feature type="domain" description="4Fe-4S ferredoxin-type" evidence="7">
    <location>
        <begin position="61"/>
        <end position="85"/>
    </location>
</feature>
<dbReference type="PANTHER" id="PTHR32479:SF17">
    <property type="entry name" value="GLYCOLATE OXIDASE IRON-SULFUR SUBUNIT"/>
    <property type="match status" value="1"/>
</dbReference>
<keyword evidence="5 6" id="KW-0411">Iron-sulfur</keyword>
<keyword evidence="2 6" id="KW-0479">Metal-binding</keyword>
<dbReference type="OrthoDB" id="9770306at2"/>
<accession>A0A543NGU6</accession>
<name>A0A543NGU6_9ACTN</name>
<dbReference type="GO" id="GO:0051539">
    <property type="term" value="F:4 iron, 4 sulfur cluster binding"/>
    <property type="evidence" value="ECO:0007669"/>
    <property type="project" value="UniProtKB-UniRule"/>
</dbReference>
<dbReference type="SUPFAM" id="SSF54862">
    <property type="entry name" value="4Fe-4S ferredoxins"/>
    <property type="match status" value="1"/>
</dbReference>
<dbReference type="GO" id="GO:0046872">
    <property type="term" value="F:metal ion binding"/>
    <property type="evidence" value="ECO:0007669"/>
    <property type="project" value="UniProtKB-UniRule"/>
</dbReference>
<dbReference type="Gene3D" id="1.10.1060.10">
    <property type="entry name" value="Alpha-helical ferredoxin"/>
    <property type="match status" value="1"/>
</dbReference>
<dbReference type="PANTHER" id="PTHR32479">
    <property type="entry name" value="GLYCOLATE OXIDASE IRON-SULFUR SUBUNIT"/>
    <property type="match status" value="1"/>
</dbReference>
<comment type="caution">
    <text evidence="8">The sequence shown here is derived from an EMBL/GenBank/DDBJ whole genome shotgun (WGS) entry which is preliminary data.</text>
</comment>
<keyword evidence="4 6" id="KW-0408">Iron</keyword>
<dbReference type="InterPro" id="IPR012257">
    <property type="entry name" value="Glc_ox_4Fe-4S"/>
</dbReference>
<comment type="function">
    <text evidence="6">Component of a complex that catalyzes the oxidation of glycolate to glyoxylate.</text>
</comment>
<keyword evidence="6" id="KW-0813">Transport</keyword>